<reference evidence="1 2" key="1">
    <citation type="submission" date="2014-03" db="EMBL/GenBank/DDBJ databases">
        <title>Draft genome of the hookworm Oesophagostomum dentatum.</title>
        <authorList>
            <person name="Mitreva M."/>
        </authorList>
    </citation>
    <scope>NUCLEOTIDE SEQUENCE [LARGE SCALE GENOMIC DNA]</scope>
    <source>
        <strain evidence="1 2">OD-Hann</strain>
    </source>
</reference>
<gene>
    <name evidence="1" type="ORF">OESDEN_02568</name>
</gene>
<keyword evidence="2" id="KW-1185">Reference proteome</keyword>
<protein>
    <submittedName>
        <fullName evidence="1">Uncharacterized protein</fullName>
    </submittedName>
</protein>
<dbReference type="OrthoDB" id="205993at2759"/>
<dbReference type="PANTHER" id="PTHR22684:SF0">
    <property type="entry name" value="RIBOSOME QUALITY CONTROL COMPLEX SUBUNIT TCF25"/>
    <property type="match status" value="1"/>
</dbReference>
<dbReference type="Proteomes" id="UP000053660">
    <property type="component" value="Unassembled WGS sequence"/>
</dbReference>
<dbReference type="Pfam" id="PF04910">
    <property type="entry name" value="Tcf25"/>
    <property type="match status" value="1"/>
</dbReference>
<organism evidence="1 2">
    <name type="scientific">Oesophagostomum dentatum</name>
    <name type="common">Nodular worm</name>
    <dbReference type="NCBI Taxonomy" id="61180"/>
    <lineage>
        <taxon>Eukaryota</taxon>
        <taxon>Metazoa</taxon>
        <taxon>Ecdysozoa</taxon>
        <taxon>Nematoda</taxon>
        <taxon>Chromadorea</taxon>
        <taxon>Rhabditida</taxon>
        <taxon>Rhabditina</taxon>
        <taxon>Rhabditomorpha</taxon>
        <taxon>Strongyloidea</taxon>
        <taxon>Strongylidae</taxon>
        <taxon>Oesophagostomum</taxon>
    </lineage>
</organism>
<accession>A0A0B1TNN0</accession>
<proteinExistence type="predicted"/>
<dbReference type="GO" id="GO:1990112">
    <property type="term" value="C:RQC complex"/>
    <property type="evidence" value="ECO:0007669"/>
    <property type="project" value="TreeGrafter"/>
</dbReference>
<evidence type="ECO:0000313" key="1">
    <source>
        <dbReference type="EMBL" id="KHJ97452.1"/>
    </source>
</evidence>
<sequence length="121" mass="13851">MLPNFCYSVALVQFLDAKTEEDFIVADELLSHAICVFPGIVSFLLDKMQVEPDATVETHRHLGILAANKENDGLKLVFKMYANESVELWKAPEVLSWLETVTRDCAQSKECELEMEKWKEK</sequence>
<dbReference type="PANTHER" id="PTHR22684">
    <property type="entry name" value="NULP1-RELATED"/>
    <property type="match status" value="1"/>
</dbReference>
<dbReference type="InterPro" id="IPR006994">
    <property type="entry name" value="TCF25/Rqc1"/>
</dbReference>
<name>A0A0B1TNN0_OESDE</name>
<dbReference type="EMBL" id="KN549453">
    <property type="protein sequence ID" value="KHJ97452.1"/>
    <property type="molecule type" value="Genomic_DNA"/>
</dbReference>
<dbReference type="AlphaFoldDB" id="A0A0B1TNN0"/>
<evidence type="ECO:0000313" key="2">
    <source>
        <dbReference type="Proteomes" id="UP000053660"/>
    </source>
</evidence>